<proteinExistence type="predicted"/>
<accession>A0A8S1FB48</accession>
<dbReference type="EMBL" id="CADEPM010000009">
    <property type="protein sequence ID" value="CAB3409611.1"/>
    <property type="molecule type" value="Genomic_DNA"/>
</dbReference>
<evidence type="ECO:0000256" key="1">
    <source>
        <dbReference type="SAM" id="MobiDB-lite"/>
    </source>
</evidence>
<protein>
    <submittedName>
        <fullName evidence="2">Uncharacterized protein</fullName>
    </submittedName>
</protein>
<keyword evidence="3" id="KW-1185">Reference proteome</keyword>
<dbReference type="AlphaFoldDB" id="A0A8S1FB48"/>
<feature type="region of interest" description="Disordered" evidence="1">
    <location>
        <begin position="44"/>
        <end position="64"/>
    </location>
</feature>
<sequence length="127" mass="14552">MQKNLVDLFAELVDNRNLAEMFQNPGQLRTFFVDHFIPAVDSTGTPIPDDELPRQNSSPNVPLNGNLPFVTVNNDFPNSFFQLLNQQQPSPLQNSPSFNALPQYFPHPAQFPANFYSHFAFPMYYKM</sequence>
<evidence type="ECO:0000313" key="2">
    <source>
        <dbReference type="EMBL" id="CAB3409611.1"/>
    </source>
</evidence>
<evidence type="ECO:0000313" key="3">
    <source>
        <dbReference type="Proteomes" id="UP000494206"/>
    </source>
</evidence>
<dbReference type="Proteomes" id="UP000494206">
    <property type="component" value="Unassembled WGS sequence"/>
</dbReference>
<name>A0A8S1FB48_9PELO</name>
<comment type="caution">
    <text evidence="2">The sequence shown here is derived from an EMBL/GenBank/DDBJ whole genome shotgun (WGS) entry which is preliminary data.</text>
</comment>
<gene>
    <name evidence="2" type="ORF">CBOVIS_LOCUS11244</name>
</gene>
<reference evidence="2 3" key="1">
    <citation type="submission" date="2020-04" db="EMBL/GenBank/DDBJ databases">
        <authorList>
            <person name="Laetsch R D."/>
            <person name="Stevens L."/>
            <person name="Kumar S."/>
            <person name="Blaxter L. M."/>
        </authorList>
    </citation>
    <scope>NUCLEOTIDE SEQUENCE [LARGE SCALE GENOMIC DNA]</scope>
</reference>
<organism evidence="2 3">
    <name type="scientific">Caenorhabditis bovis</name>
    <dbReference type="NCBI Taxonomy" id="2654633"/>
    <lineage>
        <taxon>Eukaryota</taxon>
        <taxon>Metazoa</taxon>
        <taxon>Ecdysozoa</taxon>
        <taxon>Nematoda</taxon>
        <taxon>Chromadorea</taxon>
        <taxon>Rhabditida</taxon>
        <taxon>Rhabditina</taxon>
        <taxon>Rhabditomorpha</taxon>
        <taxon>Rhabditoidea</taxon>
        <taxon>Rhabditidae</taxon>
        <taxon>Peloderinae</taxon>
        <taxon>Caenorhabditis</taxon>
    </lineage>
</organism>
<feature type="compositionally biased region" description="Polar residues" evidence="1">
    <location>
        <begin position="54"/>
        <end position="63"/>
    </location>
</feature>